<dbReference type="Gene3D" id="3.30.9.10">
    <property type="entry name" value="D-Amino Acid Oxidase, subunit A, domain 2"/>
    <property type="match status" value="1"/>
</dbReference>
<keyword evidence="8" id="KW-1185">Reference proteome</keyword>
<protein>
    <submittedName>
        <fullName evidence="7">Sarcosine oxidase</fullName>
    </submittedName>
</protein>
<dbReference type="Pfam" id="PF01266">
    <property type="entry name" value="DAO"/>
    <property type="match status" value="2"/>
</dbReference>
<comment type="caution">
    <text evidence="7">The sequence shown here is derived from an EMBL/GenBank/DDBJ whole genome shotgun (WGS) entry which is preliminary data.</text>
</comment>
<evidence type="ECO:0000256" key="1">
    <source>
        <dbReference type="ARBA" id="ARBA00001974"/>
    </source>
</evidence>
<reference evidence="7 8" key="1">
    <citation type="journal article" date="2016" name="Genome Biol. Evol.">
        <title>Divergent and convergent evolution of fungal pathogenicity.</title>
        <authorList>
            <person name="Shang Y."/>
            <person name="Xiao G."/>
            <person name="Zheng P."/>
            <person name="Cen K."/>
            <person name="Zhan S."/>
            <person name="Wang C."/>
        </authorList>
    </citation>
    <scope>NUCLEOTIDE SEQUENCE [LARGE SCALE GENOMIC DNA]</scope>
    <source>
        <strain evidence="7 8">RCEF 3172</strain>
    </source>
</reference>
<dbReference type="InterPro" id="IPR036188">
    <property type="entry name" value="FAD/NAD-bd_sf"/>
</dbReference>
<comment type="similarity">
    <text evidence="2">Belongs to the MSOX/MTOX family.</text>
</comment>
<proteinExistence type="inferred from homology"/>
<dbReference type="PANTHER" id="PTHR10961">
    <property type="entry name" value="PEROXISOMAL SARCOSINE OXIDASE"/>
    <property type="match status" value="1"/>
</dbReference>
<dbReference type="GO" id="GO:0050660">
    <property type="term" value="F:flavin adenine dinucleotide binding"/>
    <property type="evidence" value="ECO:0007669"/>
    <property type="project" value="InterPro"/>
</dbReference>
<dbReference type="SUPFAM" id="SSF51905">
    <property type="entry name" value="FAD/NAD(P)-binding domain"/>
    <property type="match status" value="1"/>
</dbReference>
<evidence type="ECO:0000256" key="5">
    <source>
        <dbReference type="ARBA" id="ARBA00023002"/>
    </source>
</evidence>
<name>A0A167IDS3_9HYPO</name>
<evidence type="ECO:0000313" key="7">
    <source>
        <dbReference type="EMBL" id="OAA48964.1"/>
    </source>
</evidence>
<evidence type="ECO:0000256" key="4">
    <source>
        <dbReference type="ARBA" id="ARBA00022827"/>
    </source>
</evidence>
<dbReference type="OrthoDB" id="2219495at2759"/>
<gene>
    <name evidence="7" type="ORF">BBO_02009</name>
</gene>
<evidence type="ECO:0000313" key="8">
    <source>
        <dbReference type="Proteomes" id="UP000076863"/>
    </source>
</evidence>
<accession>A0A167IDS3</accession>
<dbReference type="EMBL" id="AZHA01000004">
    <property type="protein sequence ID" value="OAA48964.1"/>
    <property type="molecule type" value="Genomic_DNA"/>
</dbReference>
<keyword evidence="5" id="KW-0560">Oxidoreductase</keyword>
<dbReference type="PANTHER" id="PTHR10961:SF15">
    <property type="entry name" value="FAD DEPENDENT OXIDOREDUCTASE DOMAIN-CONTAINING PROTEIN"/>
    <property type="match status" value="1"/>
</dbReference>
<comment type="cofactor">
    <cofactor evidence="1">
        <name>FAD</name>
        <dbReference type="ChEBI" id="CHEBI:57692"/>
    </cofactor>
</comment>
<evidence type="ECO:0000256" key="3">
    <source>
        <dbReference type="ARBA" id="ARBA00022630"/>
    </source>
</evidence>
<keyword evidence="4" id="KW-0274">FAD</keyword>
<keyword evidence="3" id="KW-0285">Flavoprotein</keyword>
<feature type="domain" description="FAD dependent oxidoreductase" evidence="6">
    <location>
        <begin position="12"/>
        <end position="50"/>
    </location>
</feature>
<dbReference type="AlphaFoldDB" id="A0A167IDS3"/>
<dbReference type="InterPro" id="IPR006076">
    <property type="entry name" value="FAD-dep_OxRdtase"/>
</dbReference>
<dbReference type="GO" id="GO:0008115">
    <property type="term" value="F:sarcosine oxidase activity"/>
    <property type="evidence" value="ECO:0007669"/>
    <property type="project" value="TreeGrafter"/>
</dbReference>
<sequence>MEPMLSSKSSPIAIMGAGVFGLCTAIHLAERGYTNVKVLDRQAYQQTQYRYKDGCDSVSADINKIIRAAYGSQFGHQTLALDAIAKWKKWNEEIRSGKCVSNLISSRRTLSRAWTEWVYGKLNSTCTTAGSVVMFQLPPDEALWNKFAPDNFPTWSYGRLYGFARGPDGSVKIGYRGTKFTNPQVQPDSTVRSVPVTRWTQHAIHSVPEIASRTIQKFVREQLPELIDCATTTTRLCWYTDSYDNHFVIDVVPQKRGLMVATGGSGHGFKFLPNLGEHVVDRIEGKTNGFLEYWKWRARDAGVKPYNSIMEGVESDRSLWRQPLVNLNCATKQYSGL</sequence>
<dbReference type="InterPro" id="IPR045170">
    <property type="entry name" value="MTOX"/>
</dbReference>
<dbReference type="Gene3D" id="3.50.50.60">
    <property type="entry name" value="FAD/NAD(P)-binding domain"/>
    <property type="match status" value="2"/>
</dbReference>
<feature type="domain" description="FAD dependent oxidoreductase" evidence="6">
    <location>
        <begin position="129"/>
        <end position="282"/>
    </location>
</feature>
<evidence type="ECO:0000259" key="6">
    <source>
        <dbReference type="Pfam" id="PF01266"/>
    </source>
</evidence>
<organism evidence="7 8">
    <name type="scientific">Beauveria brongniartii RCEF 3172</name>
    <dbReference type="NCBI Taxonomy" id="1081107"/>
    <lineage>
        <taxon>Eukaryota</taxon>
        <taxon>Fungi</taxon>
        <taxon>Dikarya</taxon>
        <taxon>Ascomycota</taxon>
        <taxon>Pezizomycotina</taxon>
        <taxon>Sordariomycetes</taxon>
        <taxon>Hypocreomycetidae</taxon>
        <taxon>Hypocreales</taxon>
        <taxon>Cordycipitaceae</taxon>
        <taxon>Beauveria</taxon>
        <taxon>Beauveria brongniartii</taxon>
    </lineage>
</organism>
<dbReference type="Proteomes" id="UP000076863">
    <property type="component" value="Unassembled WGS sequence"/>
</dbReference>
<evidence type="ECO:0000256" key="2">
    <source>
        <dbReference type="ARBA" id="ARBA00010989"/>
    </source>
</evidence>